<evidence type="ECO:0000259" key="1">
    <source>
        <dbReference type="Pfam" id="PF13577"/>
    </source>
</evidence>
<dbReference type="CDD" id="cd00531">
    <property type="entry name" value="NTF2_like"/>
    <property type="match status" value="1"/>
</dbReference>
<evidence type="ECO:0000313" key="3">
    <source>
        <dbReference type="Proteomes" id="UP001500449"/>
    </source>
</evidence>
<name>A0ABN2NJ46_9PSEU</name>
<dbReference type="EMBL" id="BAAAQK010000025">
    <property type="protein sequence ID" value="GAA1871511.1"/>
    <property type="molecule type" value="Genomic_DNA"/>
</dbReference>
<comment type="caution">
    <text evidence="2">The sequence shown here is derived from an EMBL/GenBank/DDBJ whole genome shotgun (WGS) entry which is preliminary data.</text>
</comment>
<dbReference type="RefSeq" id="WP_344424760.1">
    <property type="nucleotide sequence ID" value="NZ_BAAAQK010000025.1"/>
</dbReference>
<organism evidence="2 3">
    <name type="scientific">Pseudonocardia ailaonensis</name>
    <dbReference type="NCBI Taxonomy" id="367279"/>
    <lineage>
        <taxon>Bacteria</taxon>
        <taxon>Bacillati</taxon>
        <taxon>Actinomycetota</taxon>
        <taxon>Actinomycetes</taxon>
        <taxon>Pseudonocardiales</taxon>
        <taxon>Pseudonocardiaceae</taxon>
        <taxon>Pseudonocardia</taxon>
    </lineage>
</organism>
<proteinExistence type="predicted"/>
<dbReference type="InterPro" id="IPR037401">
    <property type="entry name" value="SnoaL-like"/>
</dbReference>
<gene>
    <name evidence="2" type="ORF">GCM10009836_60430</name>
</gene>
<evidence type="ECO:0000313" key="2">
    <source>
        <dbReference type="EMBL" id="GAA1871511.1"/>
    </source>
</evidence>
<reference evidence="2 3" key="1">
    <citation type="journal article" date="2019" name="Int. J. Syst. Evol. Microbiol.">
        <title>The Global Catalogue of Microorganisms (GCM) 10K type strain sequencing project: providing services to taxonomists for standard genome sequencing and annotation.</title>
        <authorList>
            <consortium name="The Broad Institute Genomics Platform"/>
            <consortium name="The Broad Institute Genome Sequencing Center for Infectious Disease"/>
            <person name="Wu L."/>
            <person name="Ma J."/>
        </authorList>
    </citation>
    <scope>NUCLEOTIDE SEQUENCE [LARGE SCALE GENOMIC DNA]</scope>
    <source>
        <strain evidence="2 3">JCM 16009</strain>
    </source>
</reference>
<dbReference type="Proteomes" id="UP001500449">
    <property type="component" value="Unassembled WGS sequence"/>
</dbReference>
<dbReference type="InterPro" id="IPR032710">
    <property type="entry name" value="NTF2-like_dom_sf"/>
</dbReference>
<dbReference type="Pfam" id="PF13577">
    <property type="entry name" value="SnoaL_4"/>
    <property type="match status" value="1"/>
</dbReference>
<dbReference type="Gene3D" id="3.10.450.50">
    <property type="match status" value="1"/>
</dbReference>
<protein>
    <submittedName>
        <fullName evidence="2">Nuclear transport factor 2 family protein</fullName>
    </submittedName>
</protein>
<keyword evidence="3" id="KW-1185">Reference proteome</keyword>
<dbReference type="SUPFAM" id="SSF54427">
    <property type="entry name" value="NTF2-like"/>
    <property type="match status" value="1"/>
</dbReference>
<sequence length="170" mass="18799">MDLAELVAREEIGDVLARYCRAVDRGDLPLLKSVYHPDATDDHGIFSGNAHEFAEWLIGQPGRGDLVTQHHLTNSLVEVSGSEARAETYFVAVHRRPGSPPQVGRFGGRYLDRLTRRDGAWRIAHRTVVHDWSVYATSDDEWPGLDTFARGAQAPADPSYADEFRGLGGS</sequence>
<accession>A0ABN2NJ46</accession>
<feature type="domain" description="SnoaL-like" evidence="1">
    <location>
        <begin position="5"/>
        <end position="127"/>
    </location>
</feature>